<dbReference type="PRINTS" id="PR01067">
    <property type="entry name" value="P2Y5ORPHANR"/>
</dbReference>
<comment type="subcellular location">
    <subcellularLocation>
        <location evidence="1">Membrane</location>
        <topology evidence="1">Multi-pass membrane protein</topology>
    </subcellularLocation>
</comment>
<dbReference type="InParanoid" id="A0A667Y8Q5"/>
<keyword evidence="9 12" id="KW-0675">Receptor</keyword>
<keyword evidence="6" id="KW-1064">Adaptive immunity</keyword>
<evidence type="ECO:0000256" key="1">
    <source>
        <dbReference type="ARBA" id="ARBA00004141"/>
    </source>
</evidence>
<dbReference type="FunFam" id="1.20.1070.10:FF:000017">
    <property type="entry name" value="lysophosphatidic acid receptor 4"/>
    <property type="match status" value="1"/>
</dbReference>
<dbReference type="GO" id="GO:0007188">
    <property type="term" value="P:adenylate cyclase-modulating G protein-coupled receptor signaling pathway"/>
    <property type="evidence" value="ECO:0007669"/>
    <property type="project" value="Ensembl"/>
</dbReference>
<keyword evidence="3" id="KW-0391">Immunity</keyword>
<dbReference type="GeneTree" id="ENSGT01040000240444"/>
<dbReference type="PROSITE" id="PS50262">
    <property type="entry name" value="G_PROTEIN_RECEP_F1_2"/>
    <property type="match status" value="1"/>
</dbReference>
<keyword evidence="11 12" id="KW-0807">Transducer</keyword>
<keyword evidence="16" id="KW-1185">Reference proteome</keyword>
<feature type="transmembrane region" description="Helical" evidence="13">
    <location>
        <begin position="227"/>
        <end position="252"/>
    </location>
</feature>
<evidence type="ECO:0000313" key="16">
    <source>
        <dbReference type="Proteomes" id="UP000472263"/>
    </source>
</evidence>
<dbReference type="GO" id="GO:0035025">
    <property type="term" value="P:positive regulation of Rho protein signal transduction"/>
    <property type="evidence" value="ECO:0007669"/>
    <property type="project" value="TreeGrafter"/>
</dbReference>
<feature type="transmembrane region" description="Helical" evidence="13">
    <location>
        <begin position="272"/>
        <end position="294"/>
    </location>
</feature>
<dbReference type="PROSITE" id="PS00237">
    <property type="entry name" value="G_PROTEIN_RECEP_F1_1"/>
    <property type="match status" value="1"/>
</dbReference>
<dbReference type="PANTHER" id="PTHR24232">
    <property type="entry name" value="G-PROTEIN COUPLED RECEPTOR"/>
    <property type="match status" value="1"/>
</dbReference>
<keyword evidence="8" id="KW-1015">Disulfide bond</keyword>
<evidence type="ECO:0000256" key="10">
    <source>
        <dbReference type="ARBA" id="ARBA00023180"/>
    </source>
</evidence>
<proteinExistence type="inferred from homology"/>
<feature type="transmembrane region" description="Helical" evidence="13">
    <location>
        <begin position="20"/>
        <end position="41"/>
    </location>
</feature>
<evidence type="ECO:0000256" key="11">
    <source>
        <dbReference type="ARBA" id="ARBA00023224"/>
    </source>
</evidence>
<evidence type="ECO:0000256" key="7">
    <source>
        <dbReference type="ARBA" id="ARBA00023136"/>
    </source>
</evidence>
<dbReference type="PANTHER" id="PTHR24232:SF3">
    <property type="entry name" value="LYSOPHOSPHATIDIC ACID RECEPTOR 6"/>
    <property type="match status" value="1"/>
</dbReference>
<dbReference type="InterPro" id="IPR000276">
    <property type="entry name" value="GPCR_Rhodpsn"/>
</dbReference>
<protein>
    <submittedName>
        <fullName evidence="15">Lysophosphatidic acid receptor 6a</fullName>
    </submittedName>
</protein>
<dbReference type="GO" id="GO:0070915">
    <property type="term" value="F:lysophosphatidic acid receptor activity"/>
    <property type="evidence" value="ECO:0007669"/>
    <property type="project" value="Ensembl"/>
</dbReference>
<evidence type="ECO:0000256" key="2">
    <source>
        <dbReference type="ARBA" id="ARBA00022692"/>
    </source>
</evidence>
<keyword evidence="10" id="KW-0325">Glycoprotein</keyword>
<feature type="transmembrane region" description="Helical" evidence="13">
    <location>
        <begin position="53"/>
        <end position="76"/>
    </location>
</feature>
<comment type="similarity">
    <text evidence="12">Belongs to the G-protein coupled receptor 1 family.</text>
</comment>
<evidence type="ECO:0000259" key="14">
    <source>
        <dbReference type="PROSITE" id="PS50262"/>
    </source>
</evidence>
<dbReference type="GO" id="GO:0001525">
    <property type="term" value="P:angiogenesis"/>
    <property type="evidence" value="ECO:0007669"/>
    <property type="project" value="Ensembl"/>
</dbReference>
<organism evidence="15 16">
    <name type="scientific">Myripristis murdjan</name>
    <name type="common">pinecone soldierfish</name>
    <dbReference type="NCBI Taxonomy" id="586833"/>
    <lineage>
        <taxon>Eukaryota</taxon>
        <taxon>Metazoa</taxon>
        <taxon>Chordata</taxon>
        <taxon>Craniata</taxon>
        <taxon>Vertebrata</taxon>
        <taxon>Euteleostomi</taxon>
        <taxon>Actinopterygii</taxon>
        <taxon>Neopterygii</taxon>
        <taxon>Teleostei</taxon>
        <taxon>Neoteleostei</taxon>
        <taxon>Acanthomorphata</taxon>
        <taxon>Holocentriformes</taxon>
        <taxon>Holocentridae</taxon>
        <taxon>Myripristis</taxon>
    </lineage>
</organism>
<dbReference type="Proteomes" id="UP000472263">
    <property type="component" value="Chromosome 13"/>
</dbReference>
<dbReference type="GO" id="GO:0007200">
    <property type="term" value="P:phospholipase C-activating G protein-coupled receptor signaling pathway"/>
    <property type="evidence" value="ECO:0007669"/>
    <property type="project" value="TreeGrafter"/>
</dbReference>
<evidence type="ECO:0000256" key="12">
    <source>
        <dbReference type="RuleBase" id="RU000688"/>
    </source>
</evidence>
<feature type="transmembrane region" description="Helical" evidence="13">
    <location>
        <begin position="130"/>
        <end position="151"/>
    </location>
</feature>
<dbReference type="SUPFAM" id="SSF81321">
    <property type="entry name" value="Family A G protein-coupled receptor-like"/>
    <property type="match status" value="1"/>
</dbReference>
<evidence type="ECO:0000313" key="15">
    <source>
        <dbReference type="Ensembl" id="ENSMMDP00005024037.1"/>
    </source>
</evidence>
<dbReference type="Gene3D" id="1.20.1070.10">
    <property type="entry name" value="Rhodopsin 7-helix transmembrane proteins"/>
    <property type="match status" value="1"/>
</dbReference>
<dbReference type="InterPro" id="IPR017452">
    <property type="entry name" value="GPCR_Rhodpsn_7TM"/>
</dbReference>
<feature type="transmembrane region" description="Helical" evidence="13">
    <location>
        <begin position="183"/>
        <end position="207"/>
    </location>
</feature>
<feature type="transmembrane region" description="Helical" evidence="13">
    <location>
        <begin position="96"/>
        <end position="118"/>
    </location>
</feature>
<evidence type="ECO:0000256" key="6">
    <source>
        <dbReference type="ARBA" id="ARBA00023130"/>
    </source>
</evidence>
<evidence type="ECO:0000256" key="13">
    <source>
        <dbReference type="SAM" id="Phobius"/>
    </source>
</evidence>
<evidence type="ECO:0000256" key="4">
    <source>
        <dbReference type="ARBA" id="ARBA00022989"/>
    </source>
</evidence>
<keyword evidence="2 12" id="KW-0812">Transmembrane</keyword>
<dbReference type="Ensembl" id="ENSMMDT00005024555.1">
    <property type="protein sequence ID" value="ENSMMDP00005024037.1"/>
    <property type="gene ID" value="ENSMMDG00005011586.1"/>
</dbReference>
<sequence>MRTGKNCTKNDGFKYPLYSIVFSIVFVVGLITNVAAMYIFTCTLKLRNETTTYMMNLVVSDLLFVFTLPLRVFYFINQNWPFGSVLCKLSVSLFYTNMYGSMLFLTCISVDRFLAIVHPLRSRTLRTKRNAKIVCAAVWVLVLSGSLPTGFKLEATTANNNRTARFCFENFSTNQWKSHLSKVVIFIETVGFLIPLLLNVVCSVMVLQTLRQPQTISRGGKLNKTKILRMIIVHLSIFCFCFIPYNVNLVFYALVRTDTLKGCFVESVVRTIYPIALCIAVSNCCFDPIVYYFTSETIQNSIKRKSQANRSYDVKFSEALQSETSSNLQFNLRTIKAKVFHNESSV</sequence>
<dbReference type="FunCoup" id="A0A667Y8Q5">
    <property type="interactions" value="244"/>
</dbReference>
<dbReference type="GO" id="GO:0002250">
    <property type="term" value="P:adaptive immune response"/>
    <property type="evidence" value="ECO:0007669"/>
    <property type="project" value="UniProtKB-KW"/>
</dbReference>
<evidence type="ECO:0000256" key="5">
    <source>
        <dbReference type="ARBA" id="ARBA00023040"/>
    </source>
</evidence>
<keyword evidence="7 13" id="KW-0472">Membrane</keyword>
<dbReference type="PRINTS" id="PR00237">
    <property type="entry name" value="GPCRRHODOPSN"/>
</dbReference>
<accession>A0A667Y8Q5</accession>
<gene>
    <name evidence="15" type="primary">LPAR6</name>
    <name evidence="15" type="synonym">lpar6a</name>
</gene>
<evidence type="ECO:0000256" key="3">
    <source>
        <dbReference type="ARBA" id="ARBA00022859"/>
    </source>
</evidence>
<name>A0A667Y8Q5_9TELE</name>
<reference evidence="15" key="2">
    <citation type="submission" date="2025-08" db="UniProtKB">
        <authorList>
            <consortium name="Ensembl"/>
        </authorList>
    </citation>
    <scope>IDENTIFICATION</scope>
</reference>
<keyword evidence="4 13" id="KW-1133">Transmembrane helix</keyword>
<dbReference type="GO" id="GO:0005886">
    <property type="term" value="C:plasma membrane"/>
    <property type="evidence" value="ECO:0007669"/>
    <property type="project" value="Ensembl"/>
</dbReference>
<reference evidence="15" key="3">
    <citation type="submission" date="2025-09" db="UniProtKB">
        <authorList>
            <consortium name="Ensembl"/>
        </authorList>
    </citation>
    <scope>IDENTIFICATION</scope>
</reference>
<feature type="domain" description="G-protein coupled receptors family 1 profile" evidence="14">
    <location>
        <begin position="32"/>
        <end position="291"/>
    </location>
</feature>
<evidence type="ECO:0000256" key="8">
    <source>
        <dbReference type="ARBA" id="ARBA00023157"/>
    </source>
</evidence>
<reference evidence="15" key="1">
    <citation type="submission" date="2019-06" db="EMBL/GenBank/DDBJ databases">
        <authorList>
            <consortium name="Wellcome Sanger Institute Data Sharing"/>
        </authorList>
    </citation>
    <scope>NUCLEOTIDE SEQUENCE [LARGE SCALE GENOMIC DNA]</scope>
</reference>
<dbReference type="AlphaFoldDB" id="A0A667Y8Q5"/>
<evidence type="ECO:0000256" key="9">
    <source>
        <dbReference type="ARBA" id="ARBA00023170"/>
    </source>
</evidence>
<keyword evidence="5 12" id="KW-0297">G-protein coupled receptor</keyword>
<dbReference type="Pfam" id="PF00001">
    <property type="entry name" value="7tm_1"/>
    <property type="match status" value="1"/>
</dbReference>